<protein>
    <submittedName>
        <fullName evidence="1">Uncharacterized protein</fullName>
    </submittedName>
</protein>
<dbReference type="AlphaFoldDB" id="A0A2R6S3S5"/>
<comment type="caution">
    <text evidence="1">The sequence shown here is derived from an EMBL/GenBank/DDBJ whole genome shotgun (WGS) entry which is preliminary data.</text>
</comment>
<reference evidence="1 2" key="1">
    <citation type="submission" date="2018-02" db="EMBL/GenBank/DDBJ databases">
        <title>Genome sequence of the basidiomycete white-rot fungus Phlebia centrifuga.</title>
        <authorList>
            <person name="Granchi Z."/>
            <person name="Peng M."/>
            <person name="de Vries R.P."/>
            <person name="Hilden K."/>
            <person name="Makela M.R."/>
            <person name="Grigoriev I."/>
            <person name="Riley R."/>
        </authorList>
    </citation>
    <scope>NUCLEOTIDE SEQUENCE [LARGE SCALE GENOMIC DNA]</scope>
    <source>
        <strain evidence="1 2">FBCC195</strain>
    </source>
</reference>
<dbReference type="EMBL" id="MLYV02000091">
    <property type="protein sequence ID" value="PSS36931.1"/>
    <property type="molecule type" value="Genomic_DNA"/>
</dbReference>
<gene>
    <name evidence="1" type="ORF">PHLCEN_2v1222</name>
</gene>
<proteinExistence type="predicted"/>
<accession>A0A2R6S3S5</accession>
<dbReference type="Proteomes" id="UP000186601">
    <property type="component" value="Unassembled WGS sequence"/>
</dbReference>
<organism evidence="1 2">
    <name type="scientific">Hermanssonia centrifuga</name>
    <dbReference type="NCBI Taxonomy" id="98765"/>
    <lineage>
        <taxon>Eukaryota</taxon>
        <taxon>Fungi</taxon>
        <taxon>Dikarya</taxon>
        <taxon>Basidiomycota</taxon>
        <taxon>Agaricomycotina</taxon>
        <taxon>Agaricomycetes</taxon>
        <taxon>Polyporales</taxon>
        <taxon>Meruliaceae</taxon>
        <taxon>Hermanssonia</taxon>
    </lineage>
</organism>
<name>A0A2R6S3S5_9APHY</name>
<evidence type="ECO:0000313" key="2">
    <source>
        <dbReference type="Proteomes" id="UP000186601"/>
    </source>
</evidence>
<evidence type="ECO:0000313" key="1">
    <source>
        <dbReference type="EMBL" id="PSS36931.1"/>
    </source>
</evidence>
<keyword evidence="2" id="KW-1185">Reference proteome</keyword>
<sequence length="120" mass="13590">MSIHLDPLWDYFLISPDTLSVCKLSTLAIHQKEEISEEVGEGWEVVKVLLRPLSISMNGQALRWSSTWLDKSAMKAVSYRLGIHLTGIHELTYFSISSGNLMILLHGFNGRRTSKNCTLR</sequence>